<reference evidence="3" key="2">
    <citation type="submission" date="2022-01" db="EMBL/GenBank/DDBJ databases">
        <authorList>
            <person name="Hirooka S."/>
            <person name="Miyagishima S.Y."/>
        </authorList>
    </citation>
    <scope>NUCLEOTIDE SEQUENCE</scope>
    <source>
        <strain evidence="3">NBRC 102759</strain>
    </source>
</reference>
<dbReference type="EMBL" id="BQMJ01000030">
    <property type="protein sequence ID" value="GJQ12111.1"/>
    <property type="molecule type" value="Genomic_DNA"/>
</dbReference>
<dbReference type="InterPro" id="IPR027417">
    <property type="entry name" value="P-loop_NTPase"/>
</dbReference>
<reference evidence="3" key="1">
    <citation type="journal article" date="2022" name="Proc. Natl. Acad. Sci. U.S.A.">
        <title>Life cycle and functional genomics of the unicellular red alga Galdieria for elucidating algal and plant evolution and industrial use.</title>
        <authorList>
            <person name="Hirooka S."/>
            <person name="Itabashi T."/>
            <person name="Ichinose T.M."/>
            <person name="Onuma R."/>
            <person name="Fujiwara T."/>
            <person name="Yamashita S."/>
            <person name="Jong L.W."/>
            <person name="Tomita R."/>
            <person name="Iwane A.H."/>
            <person name="Miyagishima S.Y."/>
        </authorList>
    </citation>
    <scope>NUCLEOTIDE SEQUENCE</scope>
    <source>
        <strain evidence="3">NBRC 102759</strain>
    </source>
</reference>
<evidence type="ECO:0000313" key="3">
    <source>
        <dbReference type="EMBL" id="GJQ12111.1"/>
    </source>
</evidence>
<evidence type="ECO:0008006" key="5">
    <source>
        <dbReference type="Google" id="ProtNLM"/>
    </source>
</evidence>
<dbReference type="Proteomes" id="UP001061958">
    <property type="component" value="Unassembled WGS sequence"/>
</dbReference>
<dbReference type="InterPro" id="IPR018627">
    <property type="entry name" value="ELP6"/>
</dbReference>
<accession>A0A9C7PWY0</accession>
<comment type="caution">
    <text evidence="3">The sequence shown here is derived from an EMBL/GenBank/DDBJ whole genome shotgun (WGS) entry which is preliminary data.</text>
</comment>
<dbReference type="Gene3D" id="3.40.50.300">
    <property type="entry name" value="P-loop containing nucleotide triphosphate hydrolases"/>
    <property type="match status" value="1"/>
</dbReference>
<sequence>MGMEIAWWRLLGWSSKDKPLSQYIVVKDNAFCEGAPFMHQLASTYLQNNFFLLYLSTETPWYSLYLSLRKLGVRLDSKVFKKRILFFDCLDSSETSGQNCPECFFQPFNRKIKDPYDLVSQVCSWTDQWLNGRSDPEPLSLAVIVDSATSILYLTGQSDSFSLLFHYLRAMERKLNPALFCVCQLVHFDMGYGDELLKEARFYDSLILHLDALPLGVPSEQDGRLSIEGRDQAIDTVLFKILENQIKFFTI</sequence>
<gene>
    <name evidence="3" type="ORF">GpartN1_g3902.t1</name>
</gene>
<evidence type="ECO:0000256" key="1">
    <source>
        <dbReference type="ARBA" id="ARBA00005043"/>
    </source>
</evidence>
<dbReference type="AlphaFoldDB" id="A0A9C7PWY0"/>
<dbReference type="GO" id="GO:0033588">
    <property type="term" value="C:elongator holoenzyme complex"/>
    <property type="evidence" value="ECO:0007669"/>
    <property type="project" value="InterPro"/>
</dbReference>
<proteinExistence type="inferred from homology"/>
<comment type="similarity">
    <text evidence="2">Belongs to the ELP6 family.</text>
</comment>
<keyword evidence="4" id="KW-1185">Reference proteome</keyword>
<protein>
    <recommendedName>
        <fullName evidence="5">Elongator complex protein 6</fullName>
    </recommendedName>
</protein>
<dbReference type="PANTHER" id="PTHR16184:SF6">
    <property type="entry name" value="ELONGATOR COMPLEX PROTEIN 6"/>
    <property type="match status" value="1"/>
</dbReference>
<dbReference type="PANTHER" id="PTHR16184">
    <property type="entry name" value="ELONGATOR COMPLEX PROTEIN 6"/>
    <property type="match status" value="1"/>
</dbReference>
<organism evidence="3 4">
    <name type="scientific">Galdieria partita</name>
    <dbReference type="NCBI Taxonomy" id="83374"/>
    <lineage>
        <taxon>Eukaryota</taxon>
        <taxon>Rhodophyta</taxon>
        <taxon>Bangiophyceae</taxon>
        <taxon>Galdieriales</taxon>
        <taxon>Galdieriaceae</taxon>
        <taxon>Galdieria</taxon>
    </lineage>
</organism>
<evidence type="ECO:0000256" key="2">
    <source>
        <dbReference type="ARBA" id="ARBA00008837"/>
    </source>
</evidence>
<dbReference type="GO" id="GO:0002098">
    <property type="term" value="P:tRNA wobble uridine modification"/>
    <property type="evidence" value="ECO:0007669"/>
    <property type="project" value="InterPro"/>
</dbReference>
<comment type="pathway">
    <text evidence="1">tRNA modification; 5-methoxycarbonylmethyl-2-thiouridine-tRNA biosynthesis.</text>
</comment>
<evidence type="ECO:0000313" key="4">
    <source>
        <dbReference type="Proteomes" id="UP001061958"/>
    </source>
</evidence>
<name>A0A9C7PWY0_9RHOD</name>